<dbReference type="InterPro" id="IPR029044">
    <property type="entry name" value="Nucleotide-diphossugar_trans"/>
</dbReference>
<evidence type="ECO:0000256" key="2">
    <source>
        <dbReference type="ARBA" id="ARBA00022695"/>
    </source>
</evidence>
<keyword evidence="2" id="KW-0548">Nucleotidyltransferase</keyword>
<evidence type="ECO:0000259" key="3">
    <source>
        <dbReference type="Pfam" id="PF00483"/>
    </source>
</evidence>
<dbReference type="PANTHER" id="PTHR43584:SF5">
    <property type="entry name" value="PROTEIN LICC"/>
    <property type="match status" value="1"/>
</dbReference>
<dbReference type="PANTHER" id="PTHR43584">
    <property type="entry name" value="NUCLEOTIDYL TRANSFERASE"/>
    <property type="match status" value="1"/>
</dbReference>
<sequence length="259" mass="28954">MIVIVPVAGRGSRFLEATDQNPEYAKPKPFISIKGKPMVQWALESLTNSGFEIPASNMVFICRQEQEDEYGFSGKLKEIFGQDINVVFQTTPLKGATDTVLVAKEFLNTDEDVIVSDSDHYFDATSLYETIQAKDEDVAGVIPVFQPPDKEPKWSFTLFDENKVASAVGEKDAELAAKGAWANIGGYYFAKGKYFVEEAEEMIASGDMYGAEGKKEFYVAPIYDRMIKKGKKIMVAKIPQVWGLGTPKDVEYFLENFKE</sequence>
<dbReference type="Gene3D" id="3.90.550.10">
    <property type="entry name" value="Spore Coat Polysaccharide Biosynthesis Protein SpsA, Chain A"/>
    <property type="match status" value="1"/>
</dbReference>
<dbReference type="STRING" id="1797517.A3F61_00705"/>
<dbReference type="EMBL" id="MHCA01000004">
    <property type="protein sequence ID" value="OGY12927.1"/>
    <property type="molecule type" value="Genomic_DNA"/>
</dbReference>
<keyword evidence="1" id="KW-0808">Transferase</keyword>
<reference evidence="4 5" key="1">
    <citation type="journal article" date="2016" name="Nat. Commun.">
        <title>Thousands of microbial genomes shed light on interconnected biogeochemical processes in an aquifer system.</title>
        <authorList>
            <person name="Anantharaman K."/>
            <person name="Brown C.T."/>
            <person name="Hug L.A."/>
            <person name="Sharon I."/>
            <person name="Castelle C.J."/>
            <person name="Probst A.J."/>
            <person name="Thomas B.C."/>
            <person name="Singh A."/>
            <person name="Wilkins M.J."/>
            <person name="Karaoz U."/>
            <person name="Brodie E.L."/>
            <person name="Williams K.H."/>
            <person name="Hubbard S.S."/>
            <person name="Banfield J.F."/>
        </authorList>
    </citation>
    <scope>NUCLEOTIDE SEQUENCE [LARGE SCALE GENOMIC DNA]</scope>
</reference>
<organism evidence="4 5">
    <name type="scientific">Candidatus Blackburnbacteria bacterium RIFCSPHIGHO2_12_FULL_41_13b</name>
    <dbReference type="NCBI Taxonomy" id="1797517"/>
    <lineage>
        <taxon>Bacteria</taxon>
        <taxon>Candidatus Blackburniibacteriota</taxon>
    </lineage>
</organism>
<dbReference type="InterPro" id="IPR050065">
    <property type="entry name" value="GlmU-like"/>
</dbReference>
<name>A0A1G1VCB1_9BACT</name>
<dbReference type="Pfam" id="PF00483">
    <property type="entry name" value="NTP_transferase"/>
    <property type="match status" value="1"/>
</dbReference>
<dbReference type="SUPFAM" id="SSF53448">
    <property type="entry name" value="Nucleotide-diphospho-sugar transferases"/>
    <property type="match status" value="1"/>
</dbReference>
<gene>
    <name evidence="4" type="ORF">A3F61_00705</name>
</gene>
<feature type="domain" description="Nucleotidyl transferase" evidence="3">
    <location>
        <begin position="7"/>
        <end position="192"/>
    </location>
</feature>
<comment type="caution">
    <text evidence="4">The sequence shown here is derived from an EMBL/GenBank/DDBJ whole genome shotgun (WGS) entry which is preliminary data.</text>
</comment>
<accession>A0A1G1VCB1</accession>
<proteinExistence type="predicted"/>
<dbReference type="GO" id="GO:0016779">
    <property type="term" value="F:nucleotidyltransferase activity"/>
    <property type="evidence" value="ECO:0007669"/>
    <property type="project" value="UniProtKB-KW"/>
</dbReference>
<evidence type="ECO:0000256" key="1">
    <source>
        <dbReference type="ARBA" id="ARBA00022679"/>
    </source>
</evidence>
<evidence type="ECO:0000313" key="5">
    <source>
        <dbReference type="Proteomes" id="UP000178272"/>
    </source>
</evidence>
<dbReference type="Proteomes" id="UP000178272">
    <property type="component" value="Unassembled WGS sequence"/>
</dbReference>
<protein>
    <recommendedName>
        <fullName evidence="3">Nucleotidyl transferase domain-containing protein</fullName>
    </recommendedName>
</protein>
<dbReference type="InterPro" id="IPR005835">
    <property type="entry name" value="NTP_transferase_dom"/>
</dbReference>
<dbReference type="AlphaFoldDB" id="A0A1G1VCB1"/>
<evidence type="ECO:0000313" key="4">
    <source>
        <dbReference type="EMBL" id="OGY12927.1"/>
    </source>
</evidence>